<dbReference type="STRING" id="1235591.CAK95_12015"/>
<proteinExistence type="predicted"/>
<dbReference type="PROSITE" id="PS50405">
    <property type="entry name" value="GST_CTER"/>
    <property type="match status" value="1"/>
</dbReference>
<dbReference type="Gene3D" id="3.40.30.10">
    <property type="entry name" value="Glutaredoxin"/>
    <property type="match status" value="1"/>
</dbReference>
<dbReference type="SUPFAM" id="SSF47616">
    <property type="entry name" value="GST C-terminal domain-like"/>
    <property type="match status" value="1"/>
</dbReference>
<dbReference type="Pfam" id="PF13410">
    <property type="entry name" value="GST_C_2"/>
    <property type="match status" value="1"/>
</dbReference>
<dbReference type="RefSeq" id="WP_086088138.1">
    <property type="nucleotide sequence ID" value="NZ_CP021112.1"/>
</dbReference>
<dbReference type="Pfam" id="PF02798">
    <property type="entry name" value="GST_N"/>
    <property type="match status" value="1"/>
</dbReference>
<keyword evidence="2" id="KW-1185">Reference proteome</keyword>
<gene>
    <name evidence="1" type="ORF">CAK95_12015</name>
</gene>
<dbReference type="PROSITE" id="PS50404">
    <property type="entry name" value="GST_NTER"/>
    <property type="match status" value="1"/>
</dbReference>
<dbReference type="GO" id="GO:0016740">
    <property type="term" value="F:transferase activity"/>
    <property type="evidence" value="ECO:0007669"/>
    <property type="project" value="UniProtKB-KW"/>
</dbReference>
<name>A0A1W6ZQT4_9HYPH</name>
<dbReference type="Gene3D" id="1.20.1050.10">
    <property type="match status" value="1"/>
</dbReference>
<reference evidence="1 2" key="1">
    <citation type="submission" date="2017-05" db="EMBL/GenBank/DDBJ databases">
        <title>Full genome sequence of Pseudorhodoplanes sinuspersici.</title>
        <authorList>
            <person name="Dastgheib S.M.M."/>
            <person name="Shavandi M."/>
            <person name="Tirandaz H."/>
        </authorList>
    </citation>
    <scope>NUCLEOTIDE SEQUENCE [LARGE SCALE GENOMIC DNA]</scope>
    <source>
        <strain evidence="1 2">RIPI110</strain>
    </source>
</reference>
<dbReference type="InterPro" id="IPR036249">
    <property type="entry name" value="Thioredoxin-like_sf"/>
</dbReference>
<dbReference type="OrthoDB" id="9810080at2"/>
<sequence length="209" mass="23715">MKLYYFETINPQKACAVAKYVDAPADFVRVDLAKGEHKTPHYLAINPNGKVPALEDGDTKLWEANAIMCHLARKAKSDLWPSNPEKQIDVLKWLTWNSEHFTRHTGNLYFNYIIKPKFGLGEPDTKAVDESTGFFKQFAAVLDDHLAGRTFLLGDHLTVADFAVSVTLPYADRIQLPLDDFKNVVRWKSVLEEIPAWRDPFPAREAQAA</sequence>
<dbReference type="PANTHER" id="PTHR44051:SF8">
    <property type="entry name" value="GLUTATHIONE S-TRANSFERASE GSTA"/>
    <property type="match status" value="1"/>
</dbReference>
<keyword evidence="1" id="KW-0808">Transferase</keyword>
<dbReference type="InterPro" id="IPR036282">
    <property type="entry name" value="Glutathione-S-Trfase_C_sf"/>
</dbReference>
<dbReference type="InterPro" id="IPR004045">
    <property type="entry name" value="Glutathione_S-Trfase_N"/>
</dbReference>
<dbReference type="SUPFAM" id="SSF52833">
    <property type="entry name" value="Thioredoxin-like"/>
    <property type="match status" value="1"/>
</dbReference>
<dbReference type="SFLD" id="SFLDG00358">
    <property type="entry name" value="Main_(cytGST)"/>
    <property type="match status" value="1"/>
</dbReference>
<dbReference type="Proteomes" id="UP000194137">
    <property type="component" value="Chromosome"/>
</dbReference>
<dbReference type="AlphaFoldDB" id="A0A1W6ZQT4"/>
<accession>A0A1W6ZQT4</accession>
<dbReference type="EMBL" id="CP021112">
    <property type="protein sequence ID" value="ARP99731.1"/>
    <property type="molecule type" value="Genomic_DNA"/>
</dbReference>
<protein>
    <submittedName>
        <fullName evidence="1">Glutathione S-transferase</fullName>
    </submittedName>
</protein>
<evidence type="ECO:0000313" key="2">
    <source>
        <dbReference type="Proteomes" id="UP000194137"/>
    </source>
</evidence>
<dbReference type="InterPro" id="IPR010987">
    <property type="entry name" value="Glutathione-S-Trfase_C-like"/>
</dbReference>
<dbReference type="SFLD" id="SFLDS00019">
    <property type="entry name" value="Glutathione_Transferase_(cytos"/>
    <property type="match status" value="1"/>
</dbReference>
<dbReference type="InterPro" id="IPR040079">
    <property type="entry name" value="Glutathione_S-Trfase"/>
</dbReference>
<dbReference type="PANTHER" id="PTHR44051">
    <property type="entry name" value="GLUTATHIONE S-TRANSFERASE-RELATED"/>
    <property type="match status" value="1"/>
</dbReference>
<organism evidence="1 2">
    <name type="scientific">Pseudorhodoplanes sinuspersici</name>
    <dbReference type="NCBI Taxonomy" id="1235591"/>
    <lineage>
        <taxon>Bacteria</taxon>
        <taxon>Pseudomonadati</taxon>
        <taxon>Pseudomonadota</taxon>
        <taxon>Alphaproteobacteria</taxon>
        <taxon>Hyphomicrobiales</taxon>
        <taxon>Pseudorhodoplanes</taxon>
    </lineage>
</organism>
<evidence type="ECO:0000313" key="1">
    <source>
        <dbReference type="EMBL" id="ARP99731.1"/>
    </source>
</evidence>
<dbReference type="KEGG" id="psin:CAK95_12015"/>